<dbReference type="PANTHER" id="PTHR23537">
    <property type="match status" value="1"/>
</dbReference>
<evidence type="ECO:0000313" key="3">
    <source>
        <dbReference type="Proteomes" id="UP001247754"/>
    </source>
</evidence>
<dbReference type="Proteomes" id="UP001247754">
    <property type="component" value="Unassembled WGS sequence"/>
</dbReference>
<accession>A0ABU1F3V2</accession>
<dbReference type="InterPro" id="IPR036259">
    <property type="entry name" value="MFS_trans_sf"/>
</dbReference>
<feature type="transmembrane region" description="Helical" evidence="1">
    <location>
        <begin position="356"/>
        <end position="378"/>
    </location>
</feature>
<feature type="transmembrane region" description="Helical" evidence="1">
    <location>
        <begin position="267"/>
        <end position="286"/>
    </location>
</feature>
<feature type="transmembrane region" description="Helical" evidence="1">
    <location>
        <begin position="327"/>
        <end position="350"/>
    </location>
</feature>
<keyword evidence="1" id="KW-0812">Transmembrane</keyword>
<keyword evidence="1" id="KW-0472">Membrane</keyword>
<name>A0ABU1F3V2_9RHOB</name>
<gene>
    <name evidence="2" type="ORF">RGD00_02755</name>
</gene>
<sequence length="388" mass="40022">MNQTNRMLAGGLLTVLVAFGISRFVYTPLLPLMQAEHGLPLTFFGSLAGLNLGGYLVGSLLALLCARGRARLWGFRAGVLVSVLTTLAMGLTDDPAAWQAIRVLSGAGNAFALICCTGIVSDALARIGDDARVGWLFCGMGAGIAASGLLVPQAARWMDSAAIWVVAGAISVAAVPVILSGVRDADLPRREGRRPPRHLPQVFPFWPLFFTYSIGGIGFAAFATFVVAIIKARPGLEGVADWVWIVVGLFAVPSGLWAGAIAKRIGYARALLLNYVMQTTAILLPVASDAGWVALLAAAIFGTTFMATPFLVAALGRHGLGGRGFGALTFGGGVGQAAGPLLLGLFGGGVAAYREVLLASGLLTVVAMGILTGGMVLARLRPVAAPAQ</sequence>
<feature type="transmembrane region" description="Helical" evidence="1">
    <location>
        <begin position="73"/>
        <end position="91"/>
    </location>
</feature>
<keyword evidence="1" id="KW-1133">Transmembrane helix</keyword>
<feature type="transmembrane region" description="Helical" evidence="1">
    <location>
        <begin position="47"/>
        <end position="66"/>
    </location>
</feature>
<keyword evidence="3" id="KW-1185">Reference proteome</keyword>
<feature type="transmembrane region" description="Helical" evidence="1">
    <location>
        <begin position="242"/>
        <end position="260"/>
    </location>
</feature>
<feature type="transmembrane region" description="Helical" evidence="1">
    <location>
        <begin position="133"/>
        <end position="155"/>
    </location>
</feature>
<dbReference type="PANTHER" id="PTHR23537:SF1">
    <property type="entry name" value="SUGAR TRANSPORTER"/>
    <property type="match status" value="1"/>
</dbReference>
<proteinExistence type="predicted"/>
<dbReference type="Pfam" id="PF06779">
    <property type="entry name" value="MFS_4"/>
    <property type="match status" value="1"/>
</dbReference>
<evidence type="ECO:0000256" key="1">
    <source>
        <dbReference type="SAM" id="Phobius"/>
    </source>
</evidence>
<dbReference type="EMBL" id="JAVKPH010000002">
    <property type="protein sequence ID" value="MDR5651509.1"/>
    <property type="molecule type" value="Genomic_DNA"/>
</dbReference>
<feature type="transmembrane region" description="Helical" evidence="1">
    <location>
        <begin position="292"/>
        <end position="315"/>
    </location>
</feature>
<comment type="caution">
    <text evidence="2">The sequence shown here is derived from an EMBL/GenBank/DDBJ whole genome shotgun (WGS) entry which is preliminary data.</text>
</comment>
<protein>
    <submittedName>
        <fullName evidence="2">YbfB/YjiJ family MFS transporter</fullName>
    </submittedName>
</protein>
<feature type="transmembrane region" description="Helical" evidence="1">
    <location>
        <begin position="203"/>
        <end position="230"/>
    </location>
</feature>
<evidence type="ECO:0000313" key="2">
    <source>
        <dbReference type="EMBL" id="MDR5651509.1"/>
    </source>
</evidence>
<organism evidence="2 3">
    <name type="scientific">Ruixingdingia sedimenti</name>
    <dbReference type="NCBI Taxonomy" id="3073604"/>
    <lineage>
        <taxon>Bacteria</taxon>
        <taxon>Pseudomonadati</taxon>
        <taxon>Pseudomonadota</taxon>
        <taxon>Alphaproteobacteria</taxon>
        <taxon>Rhodobacterales</taxon>
        <taxon>Paracoccaceae</taxon>
        <taxon>Ruixingdingia</taxon>
    </lineage>
</organism>
<dbReference type="RefSeq" id="WP_310455693.1">
    <property type="nucleotide sequence ID" value="NZ_JAVKPH010000002.1"/>
</dbReference>
<dbReference type="Gene3D" id="1.20.1250.20">
    <property type="entry name" value="MFS general substrate transporter like domains"/>
    <property type="match status" value="1"/>
</dbReference>
<feature type="transmembrane region" description="Helical" evidence="1">
    <location>
        <begin position="161"/>
        <end position="182"/>
    </location>
</feature>
<dbReference type="InterPro" id="IPR010645">
    <property type="entry name" value="MFS_4"/>
</dbReference>
<feature type="transmembrane region" description="Helical" evidence="1">
    <location>
        <begin position="97"/>
        <end position="121"/>
    </location>
</feature>
<reference evidence="2 3" key="1">
    <citation type="submission" date="2023-09" db="EMBL/GenBank/DDBJ databases">
        <title>Xinfangfangia sedmenti sp. nov., isolated the sedment.</title>
        <authorList>
            <person name="Xu L."/>
        </authorList>
    </citation>
    <scope>NUCLEOTIDE SEQUENCE [LARGE SCALE GENOMIC DNA]</scope>
    <source>
        <strain evidence="2 3">LG-4</strain>
    </source>
</reference>
<dbReference type="SUPFAM" id="SSF103473">
    <property type="entry name" value="MFS general substrate transporter"/>
    <property type="match status" value="1"/>
</dbReference>